<dbReference type="Pfam" id="PF13649">
    <property type="entry name" value="Methyltransf_25"/>
    <property type="match status" value="1"/>
</dbReference>
<evidence type="ECO:0000313" key="2">
    <source>
        <dbReference type="EMBL" id="SEH88091.1"/>
    </source>
</evidence>
<proteinExistence type="predicted"/>
<reference evidence="2 3" key="1">
    <citation type="submission" date="2016-10" db="EMBL/GenBank/DDBJ databases">
        <authorList>
            <person name="de Groot N.N."/>
        </authorList>
    </citation>
    <scope>NUCLEOTIDE SEQUENCE [LARGE SCALE GENOMIC DNA]</scope>
    <source>
        <strain evidence="2 3">YAD2003</strain>
    </source>
</reference>
<accession>A0A1H6LI45</accession>
<organism evidence="2 3">
    <name type="scientific">Ruminococcus flavefaciens</name>
    <dbReference type="NCBI Taxonomy" id="1265"/>
    <lineage>
        <taxon>Bacteria</taxon>
        <taxon>Bacillati</taxon>
        <taxon>Bacillota</taxon>
        <taxon>Clostridia</taxon>
        <taxon>Eubacteriales</taxon>
        <taxon>Oscillospiraceae</taxon>
        <taxon>Ruminococcus</taxon>
    </lineage>
</organism>
<dbReference type="InterPro" id="IPR041698">
    <property type="entry name" value="Methyltransf_25"/>
</dbReference>
<sequence>MSNKKKKTVFKIIKRKYKSALIKAAHFFDSIKDKKICGCSLVKYIPSLYRETMGATGSEATCYWALDKIFGDVILEKNDSFIDIGCGKGRVLAFIQRKGYSCKITGIELNKDVAEYAQKWASKYDNITILNGNAFELDYNDYSVLFMGRPFETETFYKFIDQLEEKLKRKIRLFYWWDTQSGAYLENRKGWAMIRRDWIYKSHGLYMYHCPQRYTLWEYTPYEE</sequence>
<gene>
    <name evidence="2" type="ORF">SAMN02910265_03177</name>
</gene>
<dbReference type="SUPFAM" id="SSF53335">
    <property type="entry name" value="S-adenosyl-L-methionine-dependent methyltransferases"/>
    <property type="match status" value="1"/>
</dbReference>
<feature type="domain" description="Methyltransferase" evidence="1">
    <location>
        <begin position="82"/>
        <end position="147"/>
    </location>
</feature>
<dbReference type="Gene3D" id="3.40.50.150">
    <property type="entry name" value="Vaccinia Virus protein VP39"/>
    <property type="match status" value="1"/>
</dbReference>
<keyword evidence="2" id="KW-0489">Methyltransferase</keyword>
<protein>
    <submittedName>
        <fullName evidence="2">Methyltransferase domain-containing protein</fullName>
    </submittedName>
</protein>
<evidence type="ECO:0000313" key="3">
    <source>
        <dbReference type="Proteomes" id="UP000183190"/>
    </source>
</evidence>
<dbReference type="CDD" id="cd02440">
    <property type="entry name" value="AdoMet_MTases"/>
    <property type="match status" value="1"/>
</dbReference>
<evidence type="ECO:0000259" key="1">
    <source>
        <dbReference type="Pfam" id="PF13649"/>
    </source>
</evidence>
<name>A0A1H6LI45_RUMFL</name>
<dbReference type="InterPro" id="IPR029063">
    <property type="entry name" value="SAM-dependent_MTases_sf"/>
</dbReference>
<dbReference type="GO" id="GO:0008168">
    <property type="term" value="F:methyltransferase activity"/>
    <property type="evidence" value="ECO:0007669"/>
    <property type="project" value="UniProtKB-KW"/>
</dbReference>
<dbReference type="EMBL" id="FNWV01000025">
    <property type="protein sequence ID" value="SEH88091.1"/>
    <property type="molecule type" value="Genomic_DNA"/>
</dbReference>
<keyword evidence="2" id="KW-0808">Transferase</keyword>
<dbReference type="Proteomes" id="UP000183190">
    <property type="component" value="Unassembled WGS sequence"/>
</dbReference>
<dbReference type="AlphaFoldDB" id="A0A1H6LI45"/>
<dbReference type="GO" id="GO:0032259">
    <property type="term" value="P:methylation"/>
    <property type="evidence" value="ECO:0007669"/>
    <property type="project" value="UniProtKB-KW"/>
</dbReference>